<keyword evidence="2" id="KW-1185">Reference proteome</keyword>
<reference evidence="1 2" key="1">
    <citation type="submission" date="2017-08" db="EMBL/GenBank/DDBJ databases">
        <authorList>
            <person name="de Groot N.N."/>
        </authorList>
    </citation>
    <scope>NUCLEOTIDE SEQUENCE [LARGE SCALE GENOMIC DNA]</scope>
</reference>
<name>A0A248SKS2_9CAUD</name>
<sequence>MIDACKVISADGLDRLNGLIAAAVTDGFSPHGSIIPISNGDVSIVMVDTGTPVDACKVIKAVGLVRFNQALADAVIDDFYPVVRAEVGPNNTFFMVLAKGGDTGGGASDITSADITDASTIGKNLLTAADAAAARTALGASTVGANVLTAADAAAARSAIGAGIGNSNLVIGTTATQAKAGNYQPTAANISDAGAFGRQLLQAADQAAAKTLLGIS</sequence>
<accession>A0A248SKS2</accession>
<protein>
    <recommendedName>
        <fullName evidence="3">Tail fiber protein</fullName>
    </recommendedName>
</protein>
<organism evidence="1 2">
    <name type="scientific">Klebsiella phage SopranoGao</name>
    <dbReference type="NCBI Taxonomy" id="2026944"/>
    <lineage>
        <taxon>Viruses</taxon>
        <taxon>Duplodnaviria</taxon>
        <taxon>Heunggongvirae</taxon>
        <taxon>Uroviricota</taxon>
        <taxon>Caudoviricetes</taxon>
        <taxon>Lastavirus</taxon>
        <taxon>Lastavirus sopranogao</taxon>
    </lineage>
</organism>
<dbReference type="Proteomes" id="UP000224252">
    <property type="component" value="Segment"/>
</dbReference>
<evidence type="ECO:0000313" key="1">
    <source>
        <dbReference type="EMBL" id="ASV45044.1"/>
    </source>
</evidence>
<dbReference type="EMBL" id="MF612073">
    <property type="protein sequence ID" value="ASV45044.1"/>
    <property type="molecule type" value="Genomic_DNA"/>
</dbReference>
<proteinExistence type="predicted"/>
<evidence type="ECO:0008006" key="3">
    <source>
        <dbReference type="Google" id="ProtNLM"/>
    </source>
</evidence>
<gene>
    <name evidence="1" type="ORF">SopranoGao_21</name>
</gene>
<evidence type="ECO:0000313" key="2">
    <source>
        <dbReference type="Proteomes" id="UP000224252"/>
    </source>
</evidence>